<gene>
    <name evidence="3" type="ORF">ABG768_018925</name>
</gene>
<protein>
    <recommendedName>
        <fullName evidence="2">Myb/SANT-like DNA-binding domain-containing protein</fullName>
    </recommendedName>
</protein>
<feature type="domain" description="Myb/SANT-like DNA-binding" evidence="2">
    <location>
        <begin position="17"/>
        <end position="107"/>
    </location>
</feature>
<sequence length="257" mass="30004">MTDERVNNVNVSSSAFKWSDEHTEHLITWRTTNDAVFTGKRNAAIKGFETFIEQSNLQGKVSAAWVKKKWENLKQKYKDLKCPQTGVSTEGGESTAASWKWYGVMDAALGCKPSITPPLLIQSGSKDIVNSSSSSVAGPSDLAPTNRTRRSEGDLLTYLKEMEEKEAKREEEAQQREERRTRELEERETRRYEETKQREEEARRREDEFRVRMLRREEMRDEEMRRREAEMRREVAAREERFLSLMEVLAKSLSKND</sequence>
<dbReference type="Proteomes" id="UP001479290">
    <property type="component" value="Unassembled WGS sequence"/>
</dbReference>
<feature type="compositionally biased region" description="Low complexity" evidence="1">
    <location>
        <begin position="128"/>
        <end position="141"/>
    </location>
</feature>
<feature type="region of interest" description="Disordered" evidence="1">
    <location>
        <begin position="128"/>
        <end position="207"/>
    </location>
</feature>
<keyword evidence="4" id="KW-1185">Reference proteome</keyword>
<comment type="caution">
    <text evidence="3">The sequence shown here is derived from an EMBL/GenBank/DDBJ whole genome shotgun (WGS) entry which is preliminary data.</text>
</comment>
<evidence type="ECO:0000313" key="4">
    <source>
        <dbReference type="Proteomes" id="UP001479290"/>
    </source>
</evidence>
<dbReference type="AlphaFoldDB" id="A0AAW2AX37"/>
<dbReference type="Pfam" id="PF13837">
    <property type="entry name" value="Myb_DNA-bind_4"/>
    <property type="match status" value="1"/>
</dbReference>
<accession>A0AAW2AX37</accession>
<organism evidence="3 4">
    <name type="scientific">Culter alburnus</name>
    <name type="common">Topmouth culter</name>
    <dbReference type="NCBI Taxonomy" id="194366"/>
    <lineage>
        <taxon>Eukaryota</taxon>
        <taxon>Metazoa</taxon>
        <taxon>Chordata</taxon>
        <taxon>Craniata</taxon>
        <taxon>Vertebrata</taxon>
        <taxon>Euteleostomi</taxon>
        <taxon>Actinopterygii</taxon>
        <taxon>Neopterygii</taxon>
        <taxon>Teleostei</taxon>
        <taxon>Ostariophysi</taxon>
        <taxon>Cypriniformes</taxon>
        <taxon>Xenocyprididae</taxon>
        <taxon>Xenocypridinae</taxon>
        <taxon>Culter</taxon>
    </lineage>
</organism>
<dbReference type="EMBL" id="JAWDJR010000003">
    <property type="protein sequence ID" value="KAK9977104.1"/>
    <property type="molecule type" value="Genomic_DNA"/>
</dbReference>
<feature type="compositionally biased region" description="Basic and acidic residues" evidence="1">
    <location>
        <begin position="160"/>
        <end position="207"/>
    </location>
</feature>
<reference evidence="3 4" key="1">
    <citation type="submission" date="2024-05" db="EMBL/GenBank/DDBJ databases">
        <title>A high-quality chromosomal-level genome assembly of Topmouth culter (Culter alburnus).</title>
        <authorList>
            <person name="Zhao H."/>
        </authorList>
    </citation>
    <scope>NUCLEOTIDE SEQUENCE [LARGE SCALE GENOMIC DNA]</scope>
    <source>
        <strain evidence="3">CATC2023</strain>
        <tissue evidence="3">Muscle</tissue>
    </source>
</reference>
<proteinExistence type="predicted"/>
<dbReference type="InterPro" id="IPR044822">
    <property type="entry name" value="Myb_DNA-bind_4"/>
</dbReference>
<evidence type="ECO:0000313" key="3">
    <source>
        <dbReference type="EMBL" id="KAK9977104.1"/>
    </source>
</evidence>
<evidence type="ECO:0000256" key="1">
    <source>
        <dbReference type="SAM" id="MobiDB-lite"/>
    </source>
</evidence>
<name>A0AAW2AX37_CULAL</name>
<evidence type="ECO:0000259" key="2">
    <source>
        <dbReference type="Pfam" id="PF13837"/>
    </source>
</evidence>